<proteinExistence type="predicted"/>
<organism evidence="1 2">
    <name type="scientific">Peronosclerospora sorghi</name>
    <dbReference type="NCBI Taxonomy" id="230839"/>
    <lineage>
        <taxon>Eukaryota</taxon>
        <taxon>Sar</taxon>
        <taxon>Stramenopiles</taxon>
        <taxon>Oomycota</taxon>
        <taxon>Peronosporomycetes</taxon>
        <taxon>Peronosporales</taxon>
        <taxon>Peronosporaceae</taxon>
        <taxon>Peronosclerospora</taxon>
    </lineage>
</organism>
<evidence type="ECO:0000313" key="1">
    <source>
        <dbReference type="EMBL" id="KAI9906194.1"/>
    </source>
</evidence>
<accession>A0ACC0VI90</accession>
<reference evidence="1 2" key="1">
    <citation type="journal article" date="2022" name="bioRxiv">
        <title>The genome of the oomycete Peronosclerospora sorghi, a cosmopolitan pathogen of maize and sorghum, is inflated with dispersed pseudogenes.</title>
        <authorList>
            <person name="Fletcher K."/>
            <person name="Martin F."/>
            <person name="Isakeit T."/>
            <person name="Cavanaugh K."/>
            <person name="Magill C."/>
            <person name="Michelmore R."/>
        </authorList>
    </citation>
    <scope>NUCLEOTIDE SEQUENCE [LARGE SCALE GENOMIC DNA]</scope>
    <source>
        <strain evidence="1">P6</strain>
    </source>
</reference>
<dbReference type="EMBL" id="CM047587">
    <property type="protein sequence ID" value="KAI9906194.1"/>
    <property type="molecule type" value="Genomic_DNA"/>
</dbReference>
<name>A0ACC0VI90_9STRA</name>
<comment type="caution">
    <text evidence="1">The sequence shown here is derived from an EMBL/GenBank/DDBJ whole genome shotgun (WGS) entry which is preliminary data.</text>
</comment>
<evidence type="ECO:0000313" key="2">
    <source>
        <dbReference type="Proteomes" id="UP001163321"/>
    </source>
</evidence>
<sequence length="77" mass="8660">MSRFQSELSVVMDYVVYLLSHFRTSSSNSNMSTSPVLANNENIQFLTASGKETHDEETPNHAEKRTPACHHQSCVCK</sequence>
<gene>
    <name evidence="1" type="ORF">PsorP6_003335</name>
</gene>
<dbReference type="Proteomes" id="UP001163321">
    <property type="component" value="Chromosome 8"/>
</dbReference>
<protein>
    <submittedName>
        <fullName evidence="1">Uncharacterized protein</fullName>
    </submittedName>
</protein>
<keyword evidence="2" id="KW-1185">Reference proteome</keyword>